<keyword evidence="6 9" id="KW-1133">Transmembrane helix</keyword>
<gene>
    <name evidence="10" type="ORF">ATANTOWER_028247</name>
</gene>
<evidence type="ECO:0000256" key="7">
    <source>
        <dbReference type="ARBA" id="ARBA00023136"/>
    </source>
</evidence>
<reference evidence="10 11" key="1">
    <citation type="submission" date="2021-07" db="EMBL/GenBank/DDBJ databases">
        <authorList>
            <person name="Palmer J.M."/>
        </authorList>
    </citation>
    <scope>NUCLEOTIDE SEQUENCE [LARGE SCALE GENOMIC DNA]</scope>
    <source>
        <strain evidence="10 11">AT_MEX2019</strain>
        <tissue evidence="10">Muscle</tissue>
    </source>
</reference>
<dbReference type="PANTHER" id="PTHR31488">
    <property type="entry name" value="DPY-19-LIKE 1, LIKE (H. SAPIENS)"/>
    <property type="match status" value="1"/>
</dbReference>
<feature type="region of interest" description="Disordered" evidence="8">
    <location>
        <begin position="1"/>
        <end position="53"/>
    </location>
</feature>
<feature type="compositionally biased region" description="Basic and acidic residues" evidence="8">
    <location>
        <begin position="1"/>
        <end position="11"/>
    </location>
</feature>
<evidence type="ECO:0000256" key="8">
    <source>
        <dbReference type="SAM" id="MobiDB-lite"/>
    </source>
</evidence>
<dbReference type="Pfam" id="PF10034">
    <property type="entry name" value="Dpy19"/>
    <property type="match status" value="1"/>
</dbReference>
<protein>
    <submittedName>
        <fullName evidence="10">Uncharacterized protein</fullName>
    </submittedName>
</protein>
<keyword evidence="5 9" id="KW-0812">Transmembrane</keyword>
<evidence type="ECO:0000256" key="4">
    <source>
        <dbReference type="ARBA" id="ARBA00022679"/>
    </source>
</evidence>
<proteinExistence type="inferred from homology"/>
<keyword evidence="4" id="KW-0808">Transferase</keyword>
<evidence type="ECO:0000256" key="9">
    <source>
        <dbReference type="SAM" id="Phobius"/>
    </source>
</evidence>
<evidence type="ECO:0000256" key="6">
    <source>
        <dbReference type="ARBA" id="ARBA00022989"/>
    </source>
</evidence>
<dbReference type="PANTHER" id="PTHR31488:SF2">
    <property type="entry name" value="C-MANNOSYLTRANSFERASE DPY19L4-RELATED"/>
    <property type="match status" value="1"/>
</dbReference>
<evidence type="ECO:0000256" key="5">
    <source>
        <dbReference type="ARBA" id="ARBA00022692"/>
    </source>
</evidence>
<name>A0ABU7AH98_9TELE</name>
<evidence type="ECO:0000256" key="1">
    <source>
        <dbReference type="ARBA" id="ARBA00004141"/>
    </source>
</evidence>
<evidence type="ECO:0000313" key="11">
    <source>
        <dbReference type="Proteomes" id="UP001345963"/>
    </source>
</evidence>
<evidence type="ECO:0000313" key="10">
    <source>
        <dbReference type="EMBL" id="MED6237576.1"/>
    </source>
</evidence>
<evidence type="ECO:0000256" key="3">
    <source>
        <dbReference type="ARBA" id="ARBA00022676"/>
    </source>
</evidence>
<comment type="caution">
    <text evidence="10">The sequence shown here is derived from an EMBL/GenBank/DDBJ whole genome shotgun (WGS) entry which is preliminary data.</text>
</comment>
<keyword evidence="7 9" id="KW-0472">Membrane</keyword>
<accession>A0ABU7AH98</accession>
<dbReference type="EMBL" id="JAHUTI010016898">
    <property type="protein sequence ID" value="MED6237576.1"/>
    <property type="molecule type" value="Genomic_DNA"/>
</dbReference>
<sequence length="194" mass="22576">MTEIRCRKPEALEGQPEGESRCVASEEEEGEEEMRRSRRDEDDQEETNRVQPSKQKSAAVSFLQYLLRMFFGFLAAVACGMLYAGHLSGYHDRKFWFSTRQELEREISFQGGSGLYYHYYKRMLAAPSFDRGFYELMVDNRTISGQTINAVERLFLYPELITSFIYRITNSQVRRSSVCLCFTLSENCLIVICN</sequence>
<feature type="transmembrane region" description="Helical" evidence="9">
    <location>
        <begin position="65"/>
        <end position="84"/>
    </location>
</feature>
<evidence type="ECO:0000256" key="2">
    <source>
        <dbReference type="ARBA" id="ARBA00008744"/>
    </source>
</evidence>
<keyword evidence="11" id="KW-1185">Reference proteome</keyword>
<dbReference type="Proteomes" id="UP001345963">
    <property type="component" value="Unassembled WGS sequence"/>
</dbReference>
<keyword evidence="3" id="KW-0328">Glycosyltransferase</keyword>
<dbReference type="InterPro" id="IPR018732">
    <property type="entry name" value="Dpy-19/Dpy-19-like"/>
</dbReference>
<comment type="similarity">
    <text evidence="2">Belongs to the dpy-19 family.</text>
</comment>
<organism evidence="10 11">
    <name type="scientific">Ataeniobius toweri</name>
    <dbReference type="NCBI Taxonomy" id="208326"/>
    <lineage>
        <taxon>Eukaryota</taxon>
        <taxon>Metazoa</taxon>
        <taxon>Chordata</taxon>
        <taxon>Craniata</taxon>
        <taxon>Vertebrata</taxon>
        <taxon>Euteleostomi</taxon>
        <taxon>Actinopterygii</taxon>
        <taxon>Neopterygii</taxon>
        <taxon>Teleostei</taxon>
        <taxon>Neoteleostei</taxon>
        <taxon>Acanthomorphata</taxon>
        <taxon>Ovalentaria</taxon>
        <taxon>Atherinomorphae</taxon>
        <taxon>Cyprinodontiformes</taxon>
        <taxon>Goodeidae</taxon>
        <taxon>Ataeniobius</taxon>
    </lineage>
</organism>
<comment type="subcellular location">
    <subcellularLocation>
        <location evidence="1">Membrane</location>
        <topology evidence="1">Multi-pass membrane protein</topology>
    </subcellularLocation>
</comment>